<evidence type="ECO:0000259" key="1">
    <source>
        <dbReference type="PROSITE" id="PS51508"/>
    </source>
</evidence>
<dbReference type="SUPFAM" id="SSF50346">
    <property type="entry name" value="PRC-barrel domain"/>
    <property type="match status" value="1"/>
</dbReference>
<dbReference type="AlphaFoldDB" id="A0AAU9JS72"/>
<comment type="caution">
    <text evidence="2">The sequence shown here is derived from an EMBL/GenBank/DDBJ whole genome shotgun (WGS) entry which is preliminary data.</text>
</comment>
<reference evidence="2" key="1">
    <citation type="submission" date="2021-09" db="EMBL/GenBank/DDBJ databases">
        <authorList>
            <consortium name="AG Swart"/>
            <person name="Singh M."/>
            <person name="Singh A."/>
            <person name="Seah K."/>
            <person name="Emmerich C."/>
        </authorList>
    </citation>
    <scope>NUCLEOTIDE SEQUENCE</scope>
    <source>
        <strain evidence="2">ATCC30299</strain>
    </source>
</reference>
<dbReference type="PROSITE" id="PS51508">
    <property type="entry name" value="CKK"/>
    <property type="match status" value="1"/>
</dbReference>
<evidence type="ECO:0000313" key="3">
    <source>
        <dbReference type="Proteomes" id="UP001162131"/>
    </source>
</evidence>
<sequence>MNIEELEGYMNKIIEIQNKRENESHKKRKNIRMQLLKHVKSAQDISIIQNNSQEITKIGKKKFSRYIEEPTESSEFSQILNVYNENHEAKVNSYTLSQADEPMSPSKKNHGGNSHVIKSILSSICLPGESNTSKREELWQKIEEVSWTNWFIVVFKETNENGFAVYGRKPGVLNLIAGGLNMPKKIPIKRIETSYVYDLSMRKFKWSKYCWDVDAVVI</sequence>
<gene>
    <name evidence="2" type="ORF">BSTOLATCC_MIC46445</name>
</gene>
<proteinExistence type="predicted"/>
<dbReference type="InterPro" id="IPR038209">
    <property type="entry name" value="CKK_dom_sf"/>
</dbReference>
<dbReference type="EMBL" id="CAJZBQ010000046">
    <property type="protein sequence ID" value="CAG9328444.1"/>
    <property type="molecule type" value="Genomic_DNA"/>
</dbReference>
<name>A0AAU9JS72_9CILI</name>
<organism evidence="2 3">
    <name type="scientific">Blepharisma stoltei</name>
    <dbReference type="NCBI Taxonomy" id="1481888"/>
    <lineage>
        <taxon>Eukaryota</taxon>
        <taxon>Sar</taxon>
        <taxon>Alveolata</taxon>
        <taxon>Ciliophora</taxon>
        <taxon>Postciliodesmatophora</taxon>
        <taxon>Heterotrichea</taxon>
        <taxon>Heterotrichida</taxon>
        <taxon>Blepharismidae</taxon>
        <taxon>Blepharisma</taxon>
    </lineage>
</organism>
<dbReference type="GO" id="GO:0008017">
    <property type="term" value="F:microtubule binding"/>
    <property type="evidence" value="ECO:0007669"/>
    <property type="project" value="InterPro"/>
</dbReference>
<dbReference type="Gene3D" id="3.10.20.360">
    <property type="entry name" value="CKK domain"/>
    <property type="match status" value="1"/>
</dbReference>
<evidence type="ECO:0000313" key="2">
    <source>
        <dbReference type="EMBL" id="CAG9328444.1"/>
    </source>
</evidence>
<dbReference type="Proteomes" id="UP001162131">
    <property type="component" value="Unassembled WGS sequence"/>
</dbReference>
<accession>A0AAU9JS72</accession>
<dbReference type="InterPro" id="IPR014797">
    <property type="entry name" value="CKK_CAMSAP"/>
</dbReference>
<dbReference type="SMART" id="SM01051">
    <property type="entry name" value="CAMSAP_CKK"/>
    <property type="match status" value="1"/>
</dbReference>
<feature type="domain" description="CKK" evidence="1">
    <location>
        <begin position="101"/>
        <end position="218"/>
    </location>
</feature>
<dbReference type="InterPro" id="IPR011033">
    <property type="entry name" value="PRC_barrel-like_sf"/>
</dbReference>
<keyword evidence="3" id="KW-1185">Reference proteome</keyword>
<dbReference type="Pfam" id="PF08683">
    <property type="entry name" value="CAMSAP_CKK"/>
    <property type="match status" value="1"/>
</dbReference>
<protein>
    <recommendedName>
        <fullName evidence="1">CKK domain-containing protein</fullName>
    </recommendedName>
</protein>